<accession>A0AAJ6CKZ8</accession>
<organism evidence="5 6">
    <name type="scientific">Malassezia arunalokei</name>
    <dbReference type="NCBI Taxonomy" id="1514897"/>
    <lineage>
        <taxon>Eukaryota</taxon>
        <taxon>Fungi</taxon>
        <taxon>Dikarya</taxon>
        <taxon>Basidiomycota</taxon>
        <taxon>Ustilaginomycotina</taxon>
        <taxon>Malasseziomycetes</taxon>
        <taxon>Malasseziales</taxon>
        <taxon>Malasseziaceae</taxon>
        <taxon>Malassezia</taxon>
    </lineage>
</organism>
<feature type="domain" description="Ribosome recycling factor" evidence="4">
    <location>
        <begin position="69"/>
        <end position="203"/>
    </location>
</feature>
<dbReference type="Gene3D" id="3.30.1360.40">
    <property type="match status" value="1"/>
</dbReference>
<dbReference type="Pfam" id="PF01765">
    <property type="entry name" value="RRF"/>
    <property type="match status" value="1"/>
</dbReference>
<dbReference type="InterPro" id="IPR036191">
    <property type="entry name" value="RRF_sf"/>
</dbReference>
<comment type="similarity">
    <text evidence="1">Belongs to the RRF family.</text>
</comment>
<dbReference type="EMBL" id="CP119920">
    <property type="protein sequence ID" value="WFD16466.1"/>
    <property type="molecule type" value="Genomic_DNA"/>
</dbReference>
<evidence type="ECO:0000313" key="6">
    <source>
        <dbReference type="Proteomes" id="UP001217582"/>
    </source>
</evidence>
<dbReference type="SUPFAM" id="SSF55194">
    <property type="entry name" value="Ribosome recycling factor, RRF"/>
    <property type="match status" value="1"/>
</dbReference>
<keyword evidence="6" id="KW-1185">Reference proteome</keyword>
<evidence type="ECO:0000256" key="1">
    <source>
        <dbReference type="ARBA" id="ARBA00005912"/>
    </source>
</evidence>
<dbReference type="InterPro" id="IPR002661">
    <property type="entry name" value="Ribosome_recyc_fac"/>
</dbReference>
<name>A0AAJ6CKZ8_9BASI</name>
<evidence type="ECO:0000313" key="5">
    <source>
        <dbReference type="EMBL" id="WFD16466.1"/>
    </source>
</evidence>
<dbReference type="GO" id="GO:0006412">
    <property type="term" value="P:translation"/>
    <property type="evidence" value="ECO:0007669"/>
    <property type="project" value="UniProtKB-KW"/>
</dbReference>
<evidence type="ECO:0000256" key="3">
    <source>
        <dbReference type="ARBA" id="ARBA00024909"/>
    </source>
</evidence>
<evidence type="ECO:0000256" key="2">
    <source>
        <dbReference type="ARBA" id="ARBA00022917"/>
    </source>
</evidence>
<dbReference type="InterPro" id="IPR023584">
    <property type="entry name" value="Ribosome_recyc_fac_dom"/>
</dbReference>
<proteinExistence type="inferred from homology"/>
<dbReference type="PANTHER" id="PTHR20982:SF3">
    <property type="entry name" value="MITOCHONDRIAL RIBOSOME RECYCLING FACTOR PSEUDO 1"/>
    <property type="match status" value="1"/>
</dbReference>
<dbReference type="Proteomes" id="UP001217582">
    <property type="component" value="Chromosome 5"/>
</dbReference>
<sequence>MIMPKYPTTVRLLSSSHAVLKKSKGGGSTVKNAEPMDVTPQLDLDGVVTQMSNAVKHCGENVRAMVGSLGRIDASILDDVRVSTGKGVKPTPLHDYATVGVRDDVLVITAFDSSSLKHIEKAVYALGRDLAPQIMPDEEDVMIVHVPKPTGETRKMLLQRCIKECDHAKTKLRTVRQAAQKHMKHDMDAKLLSKNDSQKEAKKVCGMYMLTL</sequence>
<dbReference type="PANTHER" id="PTHR20982">
    <property type="entry name" value="RIBOSOME RECYCLING FACTOR"/>
    <property type="match status" value="1"/>
</dbReference>
<protein>
    <recommendedName>
        <fullName evidence="4">Ribosome recycling factor domain-containing protein</fullName>
    </recommendedName>
</protein>
<comment type="function">
    <text evidence="3">Necessary for protein synthesis in mitochondria. Functions as a ribosome recycling factor in mitochondria.</text>
</comment>
<keyword evidence="2" id="KW-0648">Protein biosynthesis</keyword>
<dbReference type="GO" id="GO:0043023">
    <property type="term" value="F:ribosomal large subunit binding"/>
    <property type="evidence" value="ECO:0007669"/>
    <property type="project" value="TreeGrafter"/>
</dbReference>
<dbReference type="AlphaFoldDB" id="A0AAJ6CKZ8"/>
<dbReference type="Gene3D" id="1.10.132.20">
    <property type="entry name" value="Ribosome-recycling factor"/>
    <property type="match status" value="1"/>
</dbReference>
<reference evidence="5 6" key="1">
    <citation type="submission" date="2023-03" db="EMBL/GenBank/DDBJ databases">
        <title>Mating type loci evolution in Malassezia.</title>
        <authorList>
            <person name="Coelho M.A."/>
        </authorList>
    </citation>
    <scope>NUCLEOTIDE SEQUENCE [LARGE SCALE GENOMIC DNA]</scope>
    <source>
        <strain evidence="5 6">CBS 13387</strain>
    </source>
</reference>
<dbReference type="GO" id="GO:0005739">
    <property type="term" value="C:mitochondrion"/>
    <property type="evidence" value="ECO:0007669"/>
    <property type="project" value="TreeGrafter"/>
</dbReference>
<gene>
    <name evidence="5" type="ORF">MARU1_002503</name>
</gene>
<evidence type="ECO:0000259" key="4">
    <source>
        <dbReference type="Pfam" id="PF01765"/>
    </source>
</evidence>